<name>A0A7W7G4K4_9ACTN</name>
<accession>A0A7W7G4K4</accession>
<reference evidence="2 3" key="1">
    <citation type="submission" date="2020-08" db="EMBL/GenBank/DDBJ databases">
        <title>Sequencing the genomes of 1000 actinobacteria strains.</title>
        <authorList>
            <person name="Klenk H.-P."/>
        </authorList>
    </citation>
    <scope>NUCLEOTIDE SEQUENCE [LARGE SCALE GENOMIC DNA]</scope>
    <source>
        <strain evidence="2 3">DSM 45518</strain>
    </source>
</reference>
<keyword evidence="2" id="KW-0436">Ligase</keyword>
<proteinExistence type="predicted"/>
<dbReference type="InterPro" id="IPR004175">
    <property type="entry name" value="RNA_CPDase"/>
</dbReference>
<sequence length="104" mass="11295">MPPSEALELRFAGGGRFGSACWAGVDGDLAALSELREGLRDALTLGGFPSDDRPFHPHLTVSYHPDPALRRALAGYQGTPWPVTEFSLVQSADGRYERLATWPL</sequence>
<dbReference type="Proteomes" id="UP000542742">
    <property type="component" value="Unassembled WGS sequence"/>
</dbReference>
<dbReference type="EC" id="6.5.1.-" evidence="2"/>
<keyword evidence="3" id="KW-1185">Reference proteome</keyword>
<evidence type="ECO:0000256" key="1">
    <source>
        <dbReference type="ARBA" id="ARBA00022801"/>
    </source>
</evidence>
<keyword evidence="1" id="KW-0378">Hydrolase</keyword>
<gene>
    <name evidence="2" type="ORF">BKA14_005872</name>
</gene>
<dbReference type="GO" id="GO:0004113">
    <property type="term" value="F:2',3'-cyclic-nucleotide 3'-phosphodiesterase activity"/>
    <property type="evidence" value="ECO:0007669"/>
    <property type="project" value="InterPro"/>
</dbReference>
<dbReference type="EMBL" id="JACHMF010000001">
    <property type="protein sequence ID" value="MBB4695724.1"/>
    <property type="molecule type" value="Genomic_DNA"/>
</dbReference>
<dbReference type="AlphaFoldDB" id="A0A7W7G4K4"/>
<protein>
    <submittedName>
        <fullName evidence="2">2'-5' RNA ligase</fullName>
        <ecNumber evidence="2">6.5.1.-</ecNumber>
    </submittedName>
</protein>
<dbReference type="SUPFAM" id="SSF55144">
    <property type="entry name" value="LigT-like"/>
    <property type="match status" value="1"/>
</dbReference>
<dbReference type="PANTHER" id="PTHR35561:SF1">
    <property type="entry name" value="RNA 2',3'-CYCLIC PHOSPHODIESTERASE"/>
    <property type="match status" value="1"/>
</dbReference>
<evidence type="ECO:0000313" key="3">
    <source>
        <dbReference type="Proteomes" id="UP000542742"/>
    </source>
</evidence>
<dbReference type="PANTHER" id="PTHR35561">
    <property type="entry name" value="RNA 2',3'-CYCLIC PHOSPHODIESTERASE"/>
    <property type="match status" value="1"/>
</dbReference>
<evidence type="ECO:0000313" key="2">
    <source>
        <dbReference type="EMBL" id="MBB4695724.1"/>
    </source>
</evidence>
<dbReference type="InterPro" id="IPR009097">
    <property type="entry name" value="Cyclic_Pdiesterase"/>
</dbReference>
<dbReference type="Pfam" id="PF13563">
    <property type="entry name" value="2_5_RNA_ligase2"/>
    <property type="match status" value="1"/>
</dbReference>
<comment type="caution">
    <text evidence="2">The sequence shown here is derived from an EMBL/GenBank/DDBJ whole genome shotgun (WGS) entry which is preliminary data.</text>
</comment>
<dbReference type="Gene3D" id="3.90.1140.10">
    <property type="entry name" value="Cyclic phosphodiesterase"/>
    <property type="match status" value="1"/>
</dbReference>
<dbReference type="GO" id="GO:0008664">
    <property type="term" value="F:RNA 2',3'-cyclic 3'-phosphodiesterase activity"/>
    <property type="evidence" value="ECO:0007669"/>
    <property type="project" value="InterPro"/>
</dbReference>
<dbReference type="GO" id="GO:0016874">
    <property type="term" value="F:ligase activity"/>
    <property type="evidence" value="ECO:0007669"/>
    <property type="project" value="UniProtKB-KW"/>
</dbReference>
<organism evidence="2 3">
    <name type="scientific">Paractinoplanes abujensis</name>
    <dbReference type="NCBI Taxonomy" id="882441"/>
    <lineage>
        <taxon>Bacteria</taxon>
        <taxon>Bacillati</taxon>
        <taxon>Actinomycetota</taxon>
        <taxon>Actinomycetes</taxon>
        <taxon>Micromonosporales</taxon>
        <taxon>Micromonosporaceae</taxon>
        <taxon>Paractinoplanes</taxon>
    </lineage>
</organism>